<sequence length="141" mass="16179">MSADKMATTASAKWSRASAGSRDKEVHEKADNTQLWKDFLKGRIRKELFKLGAVALYYTYTAMEEEIEGTRSHPHFAPLYFPTELHRREALARDLEYFYGPDWQSEVSCSPAAQRYVDRIHEVGQEDPRAAGIPRLHSLYG</sequence>
<organism evidence="1 2">
    <name type="scientific">Chaenocephalus aceratus</name>
    <name type="common">Blackfin icefish</name>
    <name type="synonym">Chaenichthys aceratus</name>
    <dbReference type="NCBI Taxonomy" id="36190"/>
    <lineage>
        <taxon>Eukaryota</taxon>
        <taxon>Metazoa</taxon>
        <taxon>Chordata</taxon>
        <taxon>Craniata</taxon>
        <taxon>Vertebrata</taxon>
        <taxon>Euteleostomi</taxon>
        <taxon>Actinopterygii</taxon>
        <taxon>Neopterygii</taxon>
        <taxon>Teleostei</taxon>
        <taxon>Neoteleostei</taxon>
        <taxon>Acanthomorphata</taxon>
        <taxon>Eupercaria</taxon>
        <taxon>Perciformes</taxon>
        <taxon>Notothenioidei</taxon>
        <taxon>Channichthyidae</taxon>
        <taxon>Chaenocephalus</taxon>
    </lineage>
</organism>
<evidence type="ECO:0000313" key="1">
    <source>
        <dbReference type="EMBL" id="KAI4822720.1"/>
    </source>
</evidence>
<name>A0ACB9X8Q0_CHAAC</name>
<comment type="caution">
    <text evidence="1">The sequence shown here is derived from an EMBL/GenBank/DDBJ whole genome shotgun (WGS) entry which is preliminary data.</text>
</comment>
<dbReference type="Proteomes" id="UP001057452">
    <property type="component" value="Chromosome 8"/>
</dbReference>
<keyword evidence="2" id="KW-1185">Reference proteome</keyword>
<evidence type="ECO:0000313" key="2">
    <source>
        <dbReference type="Proteomes" id="UP001057452"/>
    </source>
</evidence>
<accession>A0ACB9X8Q0</accession>
<reference evidence="1" key="1">
    <citation type="submission" date="2022-05" db="EMBL/GenBank/DDBJ databases">
        <title>Chromosome-level genome of Chaenocephalus aceratus.</title>
        <authorList>
            <person name="Park H."/>
        </authorList>
    </citation>
    <scope>NUCLEOTIDE SEQUENCE</scope>
    <source>
        <strain evidence="1">KU_202001</strain>
    </source>
</reference>
<dbReference type="EMBL" id="CM043792">
    <property type="protein sequence ID" value="KAI4822720.1"/>
    <property type="molecule type" value="Genomic_DNA"/>
</dbReference>
<gene>
    <name evidence="1" type="ORF">KUCAC02_008251</name>
</gene>
<protein>
    <submittedName>
        <fullName evidence="1">Uncharacterized protein</fullName>
    </submittedName>
</protein>
<proteinExistence type="predicted"/>